<sequence length="219" mass="25387">MSHYQPGGLGEFRGRTGQTVVYRWRHLKIGRSSPGKSSKQPSDRQKKQRSRLGLISHYLRKFVLVIRDGYPSKRRLMTPMNAAVKQNFHTAITGEYPNFTIDDSLVQLSKGTLDSVYRPKVIIRENGDIAVEWINSPRQKMGVEDHDKVHFVFYSDVLRLRQLLYWDHLALRRDGHANMPDTVTYLKGPVHAWMFLVSEDGKRVSNSRYLGAFNFQKKP</sequence>
<feature type="region of interest" description="Disordered" evidence="1">
    <location>
        <begin position="30"/>
        <end position="50"/>
    </location>
</feature>
<evidence type="ECO:0000313" key="3">
    <source>
        <dbReference type="Proteomes" id="UP000320300"/>
    </source>
</evidence>
<dbReference type="OrthoDB" id="665435at2"/>
<dbReference type="AlphaFoldDB" id="A0A521EUH8"/>
<dbReference type="RefSeq" id="WP_142529565.1">
    <property type="nucleotide sequence ID" value="NZ_CBCSJO010000009.1"/>
</dbReference>
<keyword evidence="3" id="KW-1185">Reference proteome</keyword>
<organism evidence="2 3">
    <name type="scientific">Pedobacter westerhofensis</name>
    <dbReference type="NCBI Taxonomy" id="425512"/>
    <lineage>
        <taxon>Bacteria</taxon>
        <taxon>Pseudomonadati</taxon>
        <taxon>Bacteroidota</taxon>
        <taxon>Sphingobacteriia</taxon>
        <taxon>Sphingobacteriales</taxon>
        <taxon>Sphingobacteriaceae</taxon>
        <taxon>Pedobacter</taxon>
    </lineage>
</organism>
<evidence type="ECO:0000313" key="2">
    <source>
        <dbReference type="EMBL" id="SMO87557.1"/>
    </source>
</evidence>
<proteinExistence type="predicted"/>
<dbReference type="Proteomes" id="UP000320300">
    <property type="component" value="Unassembled WGS sequence"/>
</dbReference>
<dbReference type="EMBL" id="FXTN01000009">
    <property type="protein sequence ID" value="SMO87557.1"/>
    <property type="molecule type" value="Genomic_DNA"/>
</dbReference>
<protein>
    <submittedName>
        <fullName evidence="2">Uncharacterized protein</fullName>
    </submittedName>
</protein>
<evidence type="ECO:0000256" key="1">
    <source>
        <dbReference type="SAM" id="MobiDB-lite"/>
    </source>
</evidence>
<dbReference type="Pfam" id="PF19781">
    <property type="entry name" value="DUF6266"/>
    <property type="match status" value="1"/>
</dbReference>
<reference evidence="2 3" key="1">
    <citation type="submission" date="2017-05" db="EMBL/GenBank/DDBJ databases">
        <authorList>
            <person name="Varghese N."/>
            <person name="Submissions S."/>
        </authorList>
    </citation>
    <scope>NUCLEOTIDE SEQUENCE [LARGE SCALE GENOMIC DNA]</scope>
    <source>
        <strain evidence="2 3">DSM 19036</strain>
    </source>
</reference>
<accession>A0A521EUH8</accession>
<name>A0A521EUH8_9SPHI</name>
<gene>
    <name evidence="2" type="ORF">SAMN06265348_109149</name>
</gene>
<dbReference type="InterPro" id="IPR046233">
    <property type="entry name" value="DUF6266"/>
</dbReference>